<dbReference type="InterPro" id="IPR027417">
    <property type="entry name" value="P-loop_NTPase"/>
</dbReference>
<keyword evidence="6" id="KW-0067">ATP-binding</keyword>
<organism evidence="14 15">
    <name type="scientific">Anopheles minimus</name>
    <dbReference type="NCBI Taxonomy" id="112268"/>
    <lineage>
        <taxon>Eukaryota</taxon>
        <taxon>Metazoa</taxon>
        <taxon>Ecdysozoa</taxon>
        <taxon>Arthropoda</taxon>
        <taxon>Hexapoda</taxon>
        <taxon>Insecta</taxon>
        <taxon>Pterygota</taxon>
        <taxon>Neoptera</taxon>
        <taxon>Endopterygota</taxon>
        <taxon>Diptera</taxon>
        <taxon>Nematocera</taxon>
        <taxon>Culicoidea</taxon>
        <taxon>Culicidae</taxon>
        <taxon>Anophelinae</taxon>
        <taxon>Anopheles</taxon>
    </lineage>
</organism>
<keyword evidence="2 8" id="KW-0819">tRNA processing</keyword>
<dbReference type="GO" id="GO:0005737">
    <property type="term" value="C:cytoplasm"/>
    <property type="evidence" value="ECO:0007669"/>
    <property type="project" value="UniProtKB-SubCell"/>
</dbReference>
<evidence type="ECO:0000256" key="3">
    <source>
        <dbReference type="ARBA" id="ARBA00022741"/>
    </source>
</evidence>
<dbReference type="SMART" id="SM00490">
    <property type="entry name" value="HELICc"/>
    <property type="match status" value="1"/>
</dbReference>
<dbReference type="InterPro" id="IPR014729">
    <property type="entry name" value="Rossmann-like_a/b/a_fold"/>
</dbReference>
<feature type="domain" description="Helicase ATP-binding" evidence="11">
    <location>
        <begin position="576"/>
        <end position="751"/>
    </location>
</feature>
<dbReference type="PROSITE" id="PS51195">
    <property type="entry name" value="Q_MOTIF"/>
    <property type="match status" value="1"/>
</dbReference>
<dbReference type="GO" id="GO:0000049">
    <property type="term" value="F:tRNA binding"/>
    <property type="evidence" value="ECO:0007669"/>
    <property type="project" value="InterPro"/>
</dbReference>
<evidence type="ECO:0000259" key="13">
    <source>
        <dbReference type="PROSITE" id="PS51195"/>
    </source>
</evidence>
<evidence type="ECO:0000313" key="14">
    <source>
        <dbReference type="EnsemblMetazoa" id="AMIN010181-PA"/>
    </source>
</evidence>
<comment type="similarity">
    <text evidence="8">Belongs to the CTU2/NCS2 family.</text>
</comment>
<sequence>MCSIVEDDFGDEGGAHGMKEDTPQPELAANELCRKCNTEMAILKLNLKEPQCRGCFLNYVRHKFRASLGSTKIVRRGSRVLIVFTGTPENVTLLDMIRFGLEQDSFKQLRIAPVLLYVDDDFVRKTEELRLEEFSKRINILRQFSSFPSYYTVCGSSKYVEITFNDTFSPAGFEQDEQRLLQVLEAVRSVSSKQDLMEQVHKQTYRTIAKSLNCNYVFLSDIGIDLAKTLLSNVALGRGCSLAQDVAFCDDRDGAVKLIRPLRDLNPDEVSNYLQFSEAKLLYLPLVKHFEDKPSLQNLTAKFIDNLQHSFPSTVSTVFRTGDKLDVPKALHKSDTTNSSEDGQDFLALFDKTLILNDQPVRERCRFCGAVLDYKGSKTLFATEYSRLVSSRINAACSHEDILQKSKQMELDAERAVNGEENDEQQELLKHLCHGYGNRPQPGNGGFNRGGMQGGRPGGPMGGGFRRDGGAGGYGGGNGGSFDRQSNNGKNLRNVKWEPEDLTPFEKNFYQPSAGLMSLTVSEVEGYLNKHQITLKGRDVPRPSMEFEDGGLPAYIMEELKRQGFSKPTAIQAQGMPIALSGRDMVGIAQTGSGKTLAYVVPSLVHIQHQASIRRGDGPIALILAPTRELAQQIQQVATDFGTRVSANNTCVFGGAPKGPQIRDLERGAEIVIATPGRLIDFLERGITNLRRCTYLVLDEADRMLDMGFEPQIRKIMGQIRPDRQVLMWSATWPKEVRNLAEEFLADYIQINIGSLNLSANHNILQIVDVCEDYEKDQKLMKLLTEISAEPDTKTIIFVETKRRVDDITRIVNRNGWRAVAIHGDKSQQERDYVLSTFRNGRQGILVATDVAARGLDVEDVKFVINYDYPSNSEDYVHRIGRTGRSNNTGTAYTLFTNSNANKANDLINVLREANQVINPRLVELAKPNMGKGRQRYNNHRFGGQQNRPPRDGPYGGGPRHDGGAGRFGGQRDGAPKYGGGVGGRNDADKYGPPRGDTRLSMYGVNAGLPPQTLGGLAASTAMGGAKPPGVGGVGQRQSRFSAPPSSATAVAAAAAAAFASSYHQQSKYPSASSVGAGLAGAHPSAGASATPYGSSAPSYKPQSASGSEAAHMYGSSAGYSARSQPSAMPTAAAAAVAAAYQYAANGATPAFAYPPPQVVLN</sequence>
<comment type="catalytic activity">
    <reaction evidence="7">
        <text>ATP + H2O = ADP + phosphate + H(+)</text>
        <dbReference type="Rhea" id="RHEA:13065"/>
        <dbReference type="ChEBI" id="CHEBI:15377"/>
        <dbReference type="ChEBI" id="CHEBI:15378"/>
        <dbReference type="ChEBI" id="CHEBI:30616"/>
        <dbReference type="ChEBI" id="CHEBI:43474"/>
        <dbReference type="ChEBI" id="CHEBI:456216"/>
        <dbReference type="EC" id="3.6.4.13"/>
    </reaction>
</comment>
<evidence type="ECO:0000256" key="8">
    <source>
        <dbReference type="HAMAP-Rule" id="MF_03054"/>
    </source>
</evidence>
<feature type="short sequence motif" description="Q motif" evidence="9">
    <location>
        <begin position="545"/>
        <end position="573"/>
    </location>
</feature>
<feature type="compositionally biased region" description="Basic and acidic residues" evidence="10">
    <location>
        <begin position="986"/>
        <end position="996"/>
    </location>
</feature>
<dbReference type="GO" id="GO:0031047">
    <property type="term" value="P:regulatory ncRNA-mediated gene silencing"/>
    <property type="evidence" value="ECO:0007669"/>
    <property type="project" value="UniProtKB-ARBA"/>
</dbReference>
<dbReference type="CDD" id="cd17966">
    <property type="entry name" value="DEADc_DDX5_DDX17"/>
    <property type="match status" value="1"/>
</dbReference>
<keyword evidence="1 8" id="KW-0963">Cytoplasm</keyword>
<keyword evidence="3" id="KW-0547">Nucleotide-binding</keyword>
<keyword evidence="5" id="KW-0347">Helicase</keyword>
<comment type="function">
    <text evidence="8">Plays a central role in 2-thiolation of mcm(5)S(2)U at tRNA wobble positions of tRNA(Lys), tRNA(Glu) and tRNA(Gln). May act by forming a heterodimer with NCS6/CTU1 that ligates sulfur from thiocarboxylated URM1 onto the uridine of tRNAs at wobble position.</text>
</comment>
<dbReference type="Pfam" id="PF00270">
    <property type="entry name" value="DEAD"/>
    <property type="match status" value="1"/>
</dbReference>
<dbReference type="Pfam" id="PF10288">
    <property type="entry name" value="CTU2"/>
    <property type="match status" value="1"/>
</dbReference>
<feature type="region of interest" description="Disordered" evidence="10">
    <location>
        <begin position="439"/>
        <end position="492"/>
    </location>
</feature>
<comment type="pathway">
    <text evidence="8">tRNA modification; 5-methoxycarbonylmethyl-2-thiouridine-tRNA biosynthesis.</text>
</comment>
<dbReference type="PROSITE" id="PS51192">
    <property type="entry name" value="HELICASE_ATP_BIND_1"/>
    <property type="match status" value="1"/>
</dbReference>
<evidence type="ECO:0000256" key="6">
    <source>
        <dbReference type="ARBA" id="ARBA00022840"/>
    </source>
</evidence>
<feature type="compositionally biased region" description="Acidic residues" evidence="10">
    <location>
        <begin position="1"/>
        <end position="11"/>
    </location>
</feature>
<dbReference type="FunFam" id="3.40.50.300:FF:000008">
    <property type="entry name" value="ATP-dependent RNA helicase RhlB"/>
    <property type="match status" value="1"/>
</dbReference>
<dbReference type="SUPFAM" id="SSF52540">
    <property type="entry name" value="P-loop containing nucleoside triphosphate hydrolases"/>
    <property type="match status" value="1"/>
</dbReference>
<dbReference type="STRING" id="112268.A0A182WIH7"/>
<feature type="compositionally biased region" description="Gly residues" evidence="10">
    <location>
        <begin position="443"/>
        <end position="480"/>
    </location>
</feature>
<evidence type="ECO:0000259" key="12">
    <source>
        <dbReference type="PROSITE" id="PS51194"/>
    </source>
</evidence>
<dbReference type="FunFam" id="3.40.50.300:FF:000079">
    <property type="entry name" value="probable ATP-dependent RNA helicase DDX17"/>
    <property type="match status" value="1"/>
</dbReference>
<dbReference type="GO" id="GO:0034227">
    <property type="term" value="P:tRNA thio-modification"/>
    <property type="evidence" value="ECO:0007669"/>
    <property type="project" value="UniProtKB-UniRule"/>
</dbReference>
<feature type="domain" description="Helicase C-terminal" evidence="12">
    <location>
        <begin position="775"/>
        <end position="926"/>
    </location>
</feature>
<feature type="compositionally biased region" description="Basic and acidic residues" evidence="10">
    <location>
        <begin position="13"/>
        <end position="22"/>
    </location>
</feature>
<evidence type="ECO:0000259" key="11">
    <source>
        <dbReference type="PROSITE" id="PS51192"/>
    </source>
</evidence>
<dbReference type="Gene3D" id="3.40.50.300">
    <property type="entry name" value="P-loop containing nucleotide triphosphate hydrolases"/>
    <property type="match status" value="2"/>
</dbReference>
<dbReference type="Proteomes" id="UP000075920">
    <property type="component" value="Unassembled WGS sequence"/>
</dbReference>
<dbReference type="EnsemblMetazoa" id="AMIN010181-RA">
    <property type="protein sequence ID" value="AMIN010181-PA"/>
    <property type="gene ID" value="AMIN010181"/>
</dbReference>
<dbReference type="InterPro" id="IPR019407">
    <property type="entry name" value="CTU2"/>
</dbReference>
<feature type="compositionally biased region" description="Gly residues" evidence="10">
    <location>
        <begin position="965"/>
        <end position="984"/>
    </location>
</feature>
<keyword evidence="15" id="KW-1185">Reference proteome</keyword>
<feature type="compositionally biased region" description="Polar residues" evidence="10">
    <location>
        <begin position="1092"/>
        <end position="1107"/>
    </location>
</feature>
<dbReference type="SMART" id="SM00487">
    <property type="entry name" value="DEXDc"/>
    <property type="match status" value="1"/>
</dbReference>
<dbReference type="PANTHER" id="PTHR47958">
    <property type="entry name" value="ATP-DEPENDENT RNA HELICASE DBP3"/>
    <property type="match status" value="1"/>
</dbReference>
<dbReference type="GO" id="GO:0016779">
    <property type="term" value="F:nucleotidyltransferase activity"/>
    <property type="evidence" value="ECO:0007669"/>
    <property type="project" value="UniProtKB-UniRule"/>
</dbReference>
<dbReference type="PROSITE" id="PS00039">
    <property type="entry name" value="DEAD_ATP_HELICASE"/>
    <property type="match status" value="1"/>
</dbReference>
<evidence type="ECO:0000256" key="4">
    <source>
        <dbReference type="ARBA" id="ARBA00022801"/>
    </source>
</evidence>
<dbReference type="AlphaFoldDB" id="A0A182WIH7"/>
<dbReference type="VEuPathDB" id="VectorBase:AMIN010181"/>
<keyword evidence="4" id="KW-0378">Hydrolase</keyword>
<dbReference type="Pfam" id="PF00271">
    <property type="entry name" value="Helicase_C"/>
    <property type="match status" value="1"/>
</dbReference>
<dbReference type="GO" id="GO:0032447">
    <property type="term" value="P:protein urmylation"/>
    <property type="evidence" value="ECO:0007669"/>
    <property type="project" value="UniProtKB-UniRule"/>
</dbReference>
<dbReference type="GO" id="GO:0016787">
    <property type="term" value="F:hydrolase activity"/>
    <property type="evidence" value="ECO:0007669"/>
    <property type="project" value="UniProtKB-KW"/>
</dbReference>
<dbReference type="PROSITE" id="PS51194">
    <property type="entry name" value="HELICASE_CTER"/>
    <property type="match status" value="1"/>
</dbReference>
<dbReference type="Gene3D" id="3.40.50.620">
    <property type="entry name" value="HUPs"/>
    <property type="match status" value="1"/>
</dbReference>
<evidence type="ECO:0000256" key="10">
    <source>
        <dbReference type="SAM" id="MobiDB-lite"/>
    </source>
</evidence>
<reference evidence="14" key="2">
    <citation type="submission" date="2020-05" db="UniProtKB">
        <authorList>
            <consortium name="EnsemblMetazoa"/>
        </authorList>
    </citation>
    <scope>IDENTIFICATION</scope>
    <source>
        <strain evidence="14">MINIMUS1</strain>
    </source>
</reference>
<proteinExistence type="inferred from homology"/>
<dbReference type="InterPro" id="IPR014001">
    <property type="entry name" value="Helicase_ATP-bd"/>
</dbReference>
<evidence type="ECO:0000256" key="7">
    <source>
        <dbReference type="ARBA" id="ARBA00047984"/>
    </source>
</evidence>
<dbReference type="HAMAP" id="MF_03054">
    <property type="entry name" value="CTU2"/>
    <property type="match status" value="1"/>
</dbReference>
<evidence type="ECO:0000256" key="9">
    <source>
        <dbReference type="PROSITE-ProRule" id="PRU00552"/>
    </source>
</evidence>
<evidence type="ECO:0000256" key="5">
    <source>
        <dbReference type="ARBA" id="ARBA00022806"/>
    </source>
</evidence>
<feature type="region of interest" description="Disordered" evidence="10">
    <location>
        <begin position="1086"/>
        <end position="1107"/>
    </location>
</feature>
<accession>A0A182WIH7</accession>
<feature type="domain" description="DEAD-box RNA helicase Q" evidence="13">
    <location>
        <begin position="545"/>
        <end position="573"/>
    </location>
</feature>
<dbReference type="InterPro" id="IPR014014">
    <property type="entry name" value="RNA_helicase_DEAD_Q_motif"/>
</dbReference>
<reference evidence="15" key="1">
    <citation type="submission" date="2013-03" db="EMBL/GenBank/DDBJ databases">
        <title>The Genome Sequence of Anopheles minimus MINIMUS1.</title>
        <authorList>
            <consortium name="The Broad Institute Genomics Platform"/>
            <person name="Neafsey D.E."/>
            <person name="Walton C."/>
            <person name="Walker B."/>
            <person name="Young S.K."/>
            <person name="Zeng Q."/>
            <person name="Gargeya S."/>
            <person name="Fitzgerald M."/>
            <person name="Haas B."/>
            <person name="Abouelleil A."/>
            <person name="Allen A.W."/>
            <person name="Alvarado L."/>
            <person name="Arachchi H.M."/>
            <person name="Berlin A.M."/>
            <person name="Chapman S.B."/>
            <person name="Gainer-Dewar J."/>
            <person name="Goldberg J."/>
            <person name="Griggs A."/>
            <person name="Gujja S."/>
            <person name="Hansen M."/>
            <person name="Howarth C."/>
            <person name="Imamovic A."/>
            <person name="Ireland A."/>
            <person name="Larimer J."/>
            <person name="McCowan C."/>
            <person name="Murphy C."/>
            <person name="Pearson M."/>
            <person name="Poon T.W."/>
            <person name="Priest M."/>
            <person name="Roberts A."/>
            <person name="Saif S."/>
            <person name="Shea T."/>
            <person name="Sisk P."/>
            <person name="Sykes S."/>
            <person name="Wortman J."/>
            <person name="Nusbaum C."/>
            <person name="Birren B."/>
        </authorList>
    </citation>
    <scope>NUCLEOTIDE SEQUENCE [LARGE SCALE GENOMIC DNA]</scope>
    <source>
        <strain evidence="15">MINIMUS1</strain>
    </source>
</reference>
<evidence type="ECO:0000256" key="2">
    <source>
        <dbReference type="ARBA" id="ARBA00022694"/>
    </source>
</evidence>
<dbReference type="FunFam" id="3.40.50.620:FF:000229">
    <property type="entry name" value="Cytoplasmic tRNA 2-thiolation protein 2"/>
    <property type="match status" value="1"/>
</dbReference>
<dbReference type="InterPro" id="IPR001650">
    <property type="entry name" value="Helicase_C-like"/>
</dbReference>
<feature type="region of interest" description="Disordered" evidence="10">
    <location>
        <begin position="930"/>
        <end position="996"/>
    </location>
</feature>
<evidence type="ECO:0000313" key="15">
    <source>
        <dbReference type="Proteomes" id="UP000075920"/>
    </source>
</evidence>
<name>A0A182WIH7_9DIPT</name>
<evidence type="ECO:0000256" key="1">
    <source>
        <dbReference type="ARBA" id="ARBA00022490"/>
    </source>
</evidence>
<dbReference type="UniPathway" id="UPA00988"/>
<dbReference type="CDD" id="cd18787">
    <property type="entry name" value="SF2_C_DEAD"/>
    <property type="match status" value="1"/>
</dbReference>
<dbReference type="SUPFAM" id="SSF52402">
    <property type="entry name" value="Adenine nucleotide alpha hydrolases-like"/>
    <property type="match status" value="1"/>
</dbReference>
<comment type="subcellular location">
    <subcellularLocation>
        <location evidence="8">Cytoplasm</location>
    </subcellularLocation>
</comment>
<dbReference type="InterPro" id="IPR000629">
    <property type="entry name" value="RNA-helicase_DEAD-box_CS"/>
</dbReference>
<feature type="region of interest" description="Disordered" evidence="10">
    <location>
        <begin position="1"/>
        <end position="23"/>
    </location>
</feature>
<dbReference type="InterPro" id="IPR011545">
    <property type="entry name" value="DEAD/DEAH_box_helicase_dom"/>
</dbReference>
<dbReference type="GO" id="GO:0002098">
    <property type="term" value="P:tRNA wobble uridine modification"/>
    <property type="evidence" value="ECO:0007669"/>
    <property type="project" value="UniProtKB-UniRule"/>
</dbReference>
<dbReference type="GO" id="GO:0005524">
    <property type="term" value="F:ATP binding"/>
    <property type="evidence" value="ECO:0007669"/>
    <property type="project" value="UniProtKB-KW"/>
</dbReference>
<dbReference type="GO" id="GO:0003724">
    <property type="term" value="F:RNA helicase activity"/>
    <property type="evidence" value="ECO:0007669"/>
    <property type="project" value="UniProtKB-EC"/>
</dbReference>
<protein>
    <recommendedName>
        <fullName evidence="8">Cytoplasmic tRNA 2-thiolation protein 2</fullName>
    </recommendedName>
</protein>